<dbReference type="InterPro" id="IPR015890">
    <property type="entry name" value="Chorismate_C"/>
</dbReference>
<name>A0ABY1JE04_9BACT</name>
<evidence type="ECO:0000313" key="3">
    <source>
        <dbReference type="EMBL" id="SIN70922.1"/>
    </source>
</evidence>
<keyword evidence="4" id="KW-1185">Reference proteome</keyword>
<dbReference type="PANTHER" id="PTHR11236">
    <property type="entry name" value="AMINOBENZOATE/ANTHRANILATE SYNTHASE"/>
    <property type="match status" value="1"/>
</dbReference>
<dbReference type="Pfam" id="PF00425">
    <property type="entry name" value="Chorismate_bind"/>
    <property type="match status" value="1"/>
</dbReference>
<dbReference type="EMBL" id="FSQZ01000001">
    <property type="protein sequence ID" value="SIN70922.1"/>
    <property type="molecule type" value="Genomic_DNA"/>
</dbReference>
<dbReference type="InterPro" id="IPR006805">
    <property type="entry name" value="Anth_synth_I_N"/>
</dbReference>
<gene>
    <name evidence="3" type="ORF">SAMN05444368_1377</name>
</gene>
<feature type="domain" description="Chorismate-utilising enzyme C-terminal" evidence="1">
    <location>
        <begin position="189"/>
        <end position="442"/>
    </location>
</feature>
<dbReference type="Proteomes" id="UP000185093">
    <property type="component" value="Unassembled WGS sequence"/>
</dbReference>
<dbReference type="SUPFAM" id="SSF56322">
    <property type="entry name" value="ADC synthase"/>
    <property type="match status" value="1"/>
</dbReference>
<accession>A0ABY1JE04</accession>
<evidence type="ECO:0000313" key="4">
    <source>
        <dbReference type="Proteomes" id="UP000185093"/>
    </source>
</evidence>
<sequence>MQTQNAKKEKIETTCSCSLGSTRAVSLYRTLRGNGPSFLMELGDFALLGAKPKKIFQVEGDVTIVTDQDGHTRKLPKEDFFEAVDNYMQEHKVADDELLPFNGGLLGYIGYDIASNAHLSAYPGAFLFEPSVYCVLERSTGRIIHCNQTGLFDDAPVEPLQAGDKSANALLTGQLDGKSPVEIESFPPKDDFTSMVAKALKRIGDGEATQVVLSRQIRTKEYVNPMTLYEALRQVNPSPYMFIMEFDGKCLVGSSPELLLGVRDGQALTRPIAGTRRRGKDQGEDDFFEMEMLFDDKERQEHLLLLELSMKEFENMCSPESIKVSKYFEVERYSNVMHLVSQVEGRLMPNVTATQALKASFPAGTVTGTPKDAAMKIIDEMEFIPRGPYGGAIGYIGFNGNLEMSILIRTFMQNDEGLTIQAGAGIVAGSNPEREFMETQNKARALIQALKVAKNRRDNNA</sequence>
<dbReference type="Gene3D" id="3.60.120.10">
    <property type="entry name" value="Anthranilate synthase"/>
    <property type="match status" value="1"/>
</dbReference>
<dbReference type="RefSeq" id="WP_074199723.1">
    <property type="nucleotide sequence ID" value="NZ_FSQZ01000001.1"/>
</dbReference>
<organism evidence="3 4">
    <name type="scientific">Acetomicrobium flavidum</name>
    <dbReference type="NCBI Taxonomy" id="49896"/>
    <lineage>
        <taxon>Bacteria</taxon>
        <taxon>Thermotogati</taxon>
        <taxon>Synergistota</taxon>
        <taxon>Synergistia</taxon>
        <taxon>Synergistales</taxon>
        <taxon>Acetomicrobiaceae</taxon>
        <taxon>Acetomicrobium</taxon>
    </lineage>
</organism>
<feature type="domain" description="Anthranilate synthase component I N-terminal" evidence="2">
    <location>
        <begin position="25"/>
        <end position="117"/>
    </location>
</feature>
<comment type="caution">
    <text evidence="3">The sequence shown here is derived from an EMBL/GenBank/DDBJ whole genome shotgun (WGS) entry which is preliminary data.</text>
</comment>
<evidence type="ECO:0000259" key="2">
    <source>
        <dbReference type="Pfam" id="PF04715"/>
    </source>
</evidence>
<dbReference type="InterPro" id="IPR019999">
    <property type="entry name" value="Anth_synth_I-like"/>
</dbReference>
<proteinExistence type="predicted"/>
<dbReference type="PANTHER" id="PTHR11236:SF9">
    <property type="entry name" value="ANTHRANILATE SYNTHASE COMPONENT 1"/>
    <property type="match status" value="1"/>
</dbReference>
<dbReference type="PRINTS" id="PR00095">
    <property type="entry name" value="ANTSNTHASEI"/>
</dbReference>
<evidence type="ECO:0000259" key="1">
    <source>
        <dbReference type="Pfam" id="PF00425"/>
    </source>
</evidence>
<dbReference type="Pfam" id="PF04715">
    <property type="entry name" value="Anth_synt_I_N"/>
    <property type="match status" value="1"/>
</dbReference>
<reference evidence="3 4" key="1">
    <citation type="submission" date="2016-11" db="EMBL/GenBank/DDBJ databases">
        <authorList>
            <person name="Varghese N."/>
            <person name="Submissions S."/>
        </authorList>
    </citation>
    <scope>NUCLEOTIDE SEQUENCE [LARGE SCALE GENOMIC DNA]</scope>
    <source>
        <strain evidence="3 4">DSM 20664</strain>
    </source>
</reference>
<dbReference type="InterPro" id="IPR005801">
    <property type="entry name" value="ADC_synthase"/>
</dbReference>
<protein>
    <submittedName>
        <fullName evidence="3">Anthranilate synthase component 1</fullName>
    </submittedName>
</protein>